<evidence type="ECO:0000256" key="7">
    <source>
        <dbReference type="SAM" id="Phobius"/>
    </source>
</evidence>
<dbReference type="InterPro" id="IPR001898">
    <property type="entry name" value="SLC13A/DASS"/>
</dbReference>
<dbReference type="PROSITE" id="PS01271">
    <property type="entry name" value="NA_SULFATE"/>
    <property type="match status" value="1"/>
</dbReference>
<sequence>MANVLKQLWSIRVLLIMFISPLVLLPLPLHIGTQEAKTAYVLILMAVFWITEVVPISVTALLPVFMFPMLGVIKAKEIAPAYMSDTIMVFLGGLVMAVAIETWNIHRLMALRVLLVVGTEPRWLMLGLMISTWFLSMWISNSATTAMMIPIAQAILIQLKGTSDKLHDNEKTFDVKDNEQSTEVTDDEATHYKRICKAVSLCIAYAANSGGICSLTGTGPNLVLKGHAEELYAKYGEESPVHFTMWMGFGLPLGFTIFIICWIWLQIAFLRCRGGCCCCSNVEDKKERGRRVKQVIRDQYDALGPITYAQGSVLVLFGILVVCWISRDLGGVGGWGDLFKDGYVRDSTPAVLLAVLLFVLPAEKPAIFCWGTDEDEKPKPTRALLTWKDAHEKLPWSLFLLLGGGFALAKGCQDSGLSLWIGEQLEVFKGLNPWLMLLILCYVCSFFTEVTSNVAIATIIMPILSSLAINTGVNPLFYILPAAISTSFAYMLPVATPPNALVFSYGHLKVIDMASAGFILNIIAVPLLVFATYTWGDAIFDFSTVPPGFLTNQTVLSNLTHIV</sequence>
<accession>V4B3V4</accession>
<evidence type="ECO:0000256" key="6">
    <source>
        <dbReference type="ARBA" id="ARBA00023136"/>
    </source>
</evidence>
<feature type="transmembrane region" description="Helical" evidence="7">
    <location>
        <begin position="476"/>
        <end position="493"/>
    </location>
</feature>
<feature type="transmembrane region" description="Helical" evidence="7">
    <location>
        <begin position="431"/>
        <end position="464"/>
    </location>
</feature>
<dbReference type="AlphaFoldDB" id="V4B3V4"/>
<dbReference type="PANTHER" id="PTHR10283">
    <property type="entry name" value="SOLUTE CARRIER FAMILY 13 MEMBER"/>
    <property type="match status" value="1"/>
</dbReference>
<dbReference type="Pfam" id="PF00939">
    <property type="entry name" value="Na_sulph_symp"/>
    <property type="match status" value="1"/>
</dbReference>
<evidence type="ECO:0000256" key="3">
    <source>
        <dbReference type="ARBA" id="ARBA00022448"/>
    </source>
</evidence>
<feature type="transmembrane region" description="Helical" evidence="7">
    <location>
        <begin position="306"/>
        <end position="327"/>
    </location>
</feature>
<keyword evidence="4 7" id="KW-0812">Transmembrane</keyword>
<evidence type="ECO:0000256" key="1">
    <source>
        <dbReference type="ARBA" id="ARBA00004141"/>
    </source>
</evidence>
<keyword evidence="9" id="KW-1185">Reference proteome</keyword>
<feature type="transmembrane region" description="Helical" evidence="7">
    <location>
        <begin position="86"/>
        <end position="103"/>
    </location>
</feature>
<feature type="transmembrane region" description="Helical" evidence="7">
    <location>
        <begin position="243"/>
        <end position="265"/>
    </location>
</feature>
<dbReference type="EMBL" id="KB199650">
    <property type="protein sequence ID" value="ESP05098.1"/>
    <property type="molecule type" value="Genomic_DNA"/>
</dbReference>
<keyword evidence="3" id="KW-0813">Transport</keyword>
<dbReference type="KEGG" id="lgi:LOTGIDRAFT_227796"/>
<dbReference type="InterPro" id="IPR031312">
    <property type="entry name" value="Na/sul_symport_CS"/>
</dbReference>
<evidence type="ECO:0000313" key="8">
    <source>
        <dbReference type="EMBL" id="ESP05098.1"/>
    </source>
</evidence>
<comment type="subcellular location">
    <subcellularLocation>
        <location evidence="1">Membrane</location>
        <topology evidence="1">Multi-pass membrane protein</topology>
    </subcellularLocation>
</comment>
<feature type="transmembrane region" description="Helical" evidence="7">
    <location>
        <begin position="6"/>
        <end position="27"/>
    </location>
</feature>
<feature type="transmembrane region" description="Helical" evidence="7">
    <location>
        <begin position="39"/>
        <end position="66"/>
    </location>
</feature>
<evidence type="ECO:0008006" key="10">
    <source>
        <dbReference type="Google" id="ProtNLM"/>
    </source>
</evidence>
<dbReference type="HOGENOM" id="CLU_005170_9_1_1"/>
<dbReference type="Proteomes" id="UP000030746">
    <property type="component" value="Unassembled WGS sequence"/>
</dbReference>
<name>V4B3V4_LOTGI</name>
<evidence type="ECO:0000256" key="2">
    <source>
        <dbReference type="ARBA" id="ARBA00006772"/>
    </source>
</evidence>
<gene>
    <name evidence="8" type="ORF">LOTGIDRAFT_227796</name>
</gene>
<dbReference type="CDD" id="cd01115">
    <property type="entry name" value="SLC13_permease"/>
    <property type="match status" value="1"/>
</dbReference>
<evidence type="ECO:0000256" key="5">
    <source>
        <dbReference type="ARBA" id="ARBA00022989"/>
    </source>
</evidence>
<evidence type="ECO:0000256" key="4">
    <source>
        <dbReference type="ARBA" id="ARBA00022692"/>
    </source>
</evidence>
<dbReference type="OrthoDB" id="6493944at2759"/>
<dbReference type="GO" id="GO:0005886">
    <property type="term" value="C:plasma membrane"/>
    <property type="evidence" value="ECO:0007669"/>
    <property type="project" value="TreeGrafter"/>
</dbReference>
<protein>
    <recommendedName>
        <fullName evidence="10">Citrate transporter-like domain-containing protein</fullName>
    </recommendedName>
</protein>
<keyword evidence="6 7" id="KW-0472">Membrane</keyword>
<dbReference type="GeneID" id="20247433"/>
<dbReference type="PANTHER" id="PTHR10283:SF82">
    <property type="entry name" value="SOLUTE CARRIER FAMILY 13 MEMBER 2"/>
    <property type="match status" value="1"/>
</dbReference>
<reference evidence="8 9" key="1">
    <citation type="journal article" date="2013" name="Nature">
        <title>Insights into bilaterian evolution from three spiralian genomes.</title>
        <authorList>
            <person name="Simakov O."/>
            <person name="Marletaz F."/>
            <person name="Cho S.J."/>
            <person name="Edsinger-Gonzales E."/>
            <person name="Havlak P."/>
            <person name="Hellsten U."/>
            <person name="Kuo D.H."/>
            <person name="Larsson T."/>
            <person name="Lv J."/>
            <person name="Arendt D."/>
            <person name="Savage R."/>
            <person name="Osoegawa K."/>
            <person name="de Jong P."/>
            <person name="Grimwood J."/>
            <person name="Chapman J.A."/>
            <person name="Shapiro H."/>
            <person name="Aerts A."/>
            <person name="Otillar R.P."/>
            <person name="Terry A.Y."/>
            <person name="Boore J.L."/>
            <person name="Grigoriev I.V."/>
            <person name="Lindberg D.R."/>
            <person name="Seaver E.C."/>
            <person name="Weisblat D.A."/>
            <person name="Putnam N.H."/>
            <person name="Rokhsar D.S."/>
        </authorList>
    </citation>
    <scope>NUCLEOTIDE SEQUENCE [LARGE SCALE GENOMIC DNA]</scope>
</reference>
<dbReference type="GO" id="GO:0015141">
    <property type="term" value="F:succinate transmembrane transporter activity"/>
    <property type="evidence" value="ECO:0007669"/>
    <property type="project" value="UniProtKB-ARBA"/>
</dbReference>
<dbReference type="CTD" id="20247433"/>
<organism evidence="8 9">
    <name type="scientific">Lottia gigantea</name>
    <name type="common">Giant owl limpet</name>
    <dbReference type="NCBI Taxonomy" id="225164"/>
    <lineage>
        <taxon>Eukaryota</taxon>
        <taxon>Metazoa</taxon>
        <taxon>Spiralia</taxon>
        <taxon>Lophotrochozoa</taxon>
        <taxon>Mollusca</taxon>
        <taxon>Gastropoda</taxon>
        <taxon>Patellogastropoda</taxon>
        <taxon>Lottioidea</taxon>
        <taxon>Lottiidae</taxon>
        <taxon>Lottia</taxon>
    </lineage>
</organism>
<proteinExistence type="inferred from homology"/>
<dbReference type="RefSeq" id="XP_009043643.1">
    <property type="nucleotide sequence ID" value="XM_009045395.1"/>
</dbReference>
<feature type="transmembrane region" description="Helical" evidence="7">
    <location>
        <begin position="123"/>
        <end position="140"/>
    </location>
</feature>
<comment type="similarity">
    <text evidence="2">Belongs to the SLC13A/DASS transporter (TC 2.A.47) family. NADC subfamily.</text>
</comment>
<evidence type="ECO:0000313" key="9">
    <source>
        <dbReference type="Proteomes" id="UP000030746"/>
    </source>
</evidence>
<feature type="transmembrane region" description="Helical" evidence="7">
    <location>
        <begin position="513"/>
        <end position="533"/>
    </location>
</feature>
<keyword evidence="5 7" id="KW-1133">Transmembrane helix</keyword>
<dbReference type="OMA" id="QINLCAG"/>